<organism evidence="1">
    <name type="scientific">Nicotiana tabacum</name>
    <name type="common">Common tobacco</name>
    <dbReference type="NCBI Taxonomy" id="4097"/>
    <lineage>
        <taxon>Eukaryota</taxon>
        <taxon>Viridiplantae</taxon>
        <taxon>Streptophyta</taxon>
        <taxon>Embryophyta</taxon>
        <taxon>Tracheophyta</taxon>
        <taxon>Spermatophyta</taxon>
        <taxon>Magnoliopsida</taxon>
        <taxon>eudicotyledons</taxon>
        <taxon>Gunneridae</taxon>
        <taxon>Pentapetalae</taxon>
        <taxon>asterids</taxon>
        <taxon>lamiids</taxon>
        <taxon>Solanales</taxon>
        <taxon>Solanaceae</taxon>
        <taxon>Nicotianoideae</taxon>
        <taxon>Nicotianeae</taxon>
        <taxon>Nicotiana</taxon>
    </lineage>
</organism>
<evidence type="ECO:0008006" key="2">
    <source>
        <dbReference type="Google" id="ProtNLM"/>
    </source>
</evidence>
<protein>
    <recommendedName>
        <fullName evidence="2">Retrotransposon gag domain-containing protein</fullName>
    </recommendedName>
</protein>
<reference evidence="1" key="1">
    <citation type="submission" date="2025-08" db="UniProtKB">
        <authorList>
            <consortium name="RefSeq"/>
        </authorList>
    </citation>
    <scope>IDENTIFICATION</scope>
</reference>
<dbReference type="PANTHER" id="PTHR34222">
    <property type="entry name" value="GAG_PRE-INTEGRS DOMAIN-CONTAINING PROTEIN"/>
    <property type="match status" value="1"/>
</dbReference>
<dbReference type="OMA" id="WERYNAV"/>
<proteinExistence type="predicted"/>
<dbReference type="KEGG" id="nta:107771154"/>
<evidence type="ECO:0000313" key="1">
    <source>
        <dbReference type="RefSeq" id="XP_016445968.1"/>
    </source>
</evidence>
<accession>A0A1S3Y171</accession>
<name>A0A1S3Y171_TOBAC</name>
<gene>
    <name evidence="1" type="primary">LOC107771154</name>
</gene>
<dbReference type="RefSeq" id="XP_016445968.1">
    <property type="nucleotide sequence ID" value="XM_016590482.1"/>
</dbReference>
<dbReference type="STRING" id="4097.A0A1S3Y171"/>
<dbReference type="OrthoDB" id="1296147at2759"/>
<dbReference type="PaxDb" id="4097-A0A1S3Y171"/>
<dbReference type="PANTHER" id="PTHR34222:SF77">
    <property type="entry name" value="CCHC-TYPE DOMAIN-CONTAINING PROTEIN"/>
    <property type="match status" value="1"/>
</dbReference>
<dbReference type="AlphaFoldDB" id="A0A1S3Y171"/>
<sequence>MRVALLVKNKLGFVDGTCLKSSFRGDLTTQWERYNAVVLSRLSCTVSAELVPSIMYASSVKKVWDEFKKRFDKCDLTRIYQLWTEITTLRQGIDSVTSYFSKLKDFWDELDILAPLPSCDCEESRPYMDHLIRQRLLQFLMGLNESYSHVRSDVLLKRPVLTVNQAYSIVVQEESQRKLGVVEVNRDPLTMLAGKSQAFKNKRPGLICEYCGYKGHLKENCYKIIGYPPDFKSKKKGQFNPGKPYANVANTYEDMNVKNQYQQGNFFTEDQYKQLVNMLTKSSASENTSSSDGSANLAGSRSEITHTGDAVVMETQRITNVLHVPDFKFNLLSVSKLTKELDSSMERYWGLILYLGAVVTTFVRELDTSSSSILDRAIGLGRGSILTWGSRYLACKLVGLRILDDLYLAS</sequence>